<dbReference type="InterPro" id="IPR029056">
    <property type="entry name" value="Ribokinase-like"/>
</dbReference>
<dbReference type="Pfam" id="PF00294">
    <property type="entry name" value="PfkB"/>
    <property type="match status" value="1"/>
</dbReference>
<keyword evidence="3 5" id="KW-0418">Kinase</keyword>
<evidence type="ECO:0000259" key="4">
    <source>
        <dbReference type="Pfam" id="PF00294"/>
    </source>
</evidence>
<dbReference type="InterPro" id="IPR050306">
    <property type="entry name" value="PfkB_Carbo_kinase"/>
</dbReference>
<dbReference type="InterPro" id="IPR011611">
    <property type="entry name" value="PfkB_dom"/>
</dbReference>
<dbReference type="STRING" id="585531.HMPREF0063_11095"/>
<proteinExistence type="inferred from homology"/>
<dbReference type="eggNOG" id="COG0524">
    <property type="taxonomic scope" value="Bacteria"/>
</dbReference>
<dbReference type="EMBL" id="ACLF03000004">
    <property type="protein sequence ID" value="EFQ83433.1"/>
    <property type="molecule type" value="Genomic_DNA"/>
</dbReference>
<dbReference type="CDD" id="cd01942">
    <property type="entry name" value="ribokinase_group_A"/>
    <property type="match status" value="1"/>
</dbReference>
<dbReference type="SUPFAM" id="SSF53613">
    <property type="entry name" value="Ribokinase-like"/>
    <property type="match status" value="1"/>
</dbReference>
<accession>E2SAN7</accession>
<dbReference type="GO" id="GO:0016301">
    <property type="term" value="F:kinase activity"/>
    <property type="evidence" value="ECO:0007669"/>
    <property type="project" value="UniProtKB-KW"/>
</dbReference>
<evidence type="ECO:0000256" key="3">
    <source>
        <dbReference type="ARBA" id="ARBA00022777"/>
    </source>
</evidence>
<dbReference type="Proteomes" id="UP000003111">
    <property type="component" value="Unassembled WGS sequence"/>
</dbReference>
<name>E2SAN7_9ACTN</name>
<dbReference type="Gene3D" id="3.40.1190.20">
    <property type="match status" value="1"/>
</dbReference>
<evidence type="ECO:0000313" key="6">
    <source>
        <dbReference type="Proteomes" id="UP000003111"/>
    </source>
</evidence>
<feature type="domain" description="Carbohydrate kinase PfkB" evidence="4">
    <location>
        <begin position="32"/>
        <end position="294"/>
    </location>
</feature>
<evidence type="ECO:0000256" key="2">
    <source>
        <dbReference type="ARBA" id="ARBA00022679"/>
    </source>
</evidence>
<evidence type="ECO:0000256" key="1">
    <source>
        <dbReference type="ARBA" id="ARBA00010688"/>
    </source>
</evidence>
<keyword evidence="6" id="KW-1185">Reference proteome</keyword>
<comment type="caution">
    <text evidence="5">The sequence shown here is derived from an EMBL/GenBank/DDBJ whole genome shotgun (WGS) entry which is preliminary data.</text>
</comment>
<dbReference type="InterPro" id="IPR002173">
    <property type="entry name" value="Carboh/pur_kinase_PfkB_CS"/>
</dbReference>
<gene>
    <name evidence="5" type="ORF">HMPREF0063_11095</name>
</gene>
<organism evidence="5 6">
    <name type="scientific">Aeromicrobium marinum DSM 15272</name>
    <dbReference type="NCBI Taxonomy" id="585531"/>
    <lineage>
        <taxon>Bacteria</taxon>
        <taxon>Bacillati</taxon>
        <taxon>Actinomycetota</taxon>
        <taxon>Actinomycetes</taxon>
        <taxon>Propionibacteriales</taxon>
        <taxon>Nocardioidaceae</taxon>
        <taxon>Aeromicrobium</taxon>
    </lineage>
</organism>
<reference evidence="5" key="1">
    <citation type="submission" date="2010-08" db="EMBL/GenBank/DDBJ databases">
        <authorList>
            <person name="Muzny D."/>
            <person name="Qin X."/>
            <person name="Buhay C."/>
            <person name="Dugan-Rocha S."/>
            <person name="Ding Y."/>
            <person name="Chen G."/>
            <person name="Hawes A."/>
            <person name="Holder M."/>
            <person name="Jhangiani S."/>
            <person name="Johnson A."/>
            <person name="Khan Z."/>
            <person name="Li Z."/>
            <person name="Liu W."/>
            <person name="Liu X."/>
            <person name="Perez L."/>
            <person name="Shen H."/>
            <person name="Wang Q."/>
            <person name="Watt J."/>
            <person name="Xi L."/>
            <person name="Xin Y."/>
            <person name="Zhou J."/>
            <person name="Deng J."/>
            <person name="Jiang H."/>
            <person name="Liu Y."/>
            <person name="Qu J."/>
            <person name="Song X.-Z."/>
            <person name="Zhang L."/>
            <person name="Villasana D."/>
            <person name="Johnson A."/>
            <person name="Liu J."/>
            <person name="Liyanage D."/>
            <person name="Lorensuhewa L."/>
            <person name="Robinson T."/>
            <person name="Song A."/>
            <person name="Song B.-B."/>
            <person name="Dinh H."/>
            <person name="Thornton R."/>
            <person name="Coyle M."/>
            <person name="Francisco L."/>
            <person name="Jackson L."/>
            <person name="Javaid M."/>
            <person name="Korchina V."/>
            <person name="Kovar C."/>
            <person name="Mata R."/>
            <person name="Mathew T."/>
            <person name="Ngo R."/>
            <person name="Nguyen L."/>
            <person name="Nguyen N."/>
            <person name="Okwuonu G."/>
            <person name="Ongeri F."/>
            <person name="Pham C."/>
            <person name="Simmons D."/>
            <person name="Wilczek-Boney K."/>
            <person name="Hale W."/>
            <person name="Jakkamsetti A."/>
            <person name="Pham P."/>
            <person name="Ruth R."/>
            <person name="San Lucas F."/>
            <person name="Warren J."/>
            <person name="Zhang J."/>
            <person name="Zhao Z."/>
            <person name="Zhou C."/>
            <person name="Zhu D."/>
            <person name="Lee S."/>
            <person name="Bess C."/>
            <person name="Blankenburg K."/>
            <person name="Forbes L."/>
            <person name="Fu Q."/>
            <person name="Gubbala S."/>
            <person name="Hirani K."/>
            <person name="Jayaseelan J.C."/>
            <person name="Lara F."/>
            <person name="Munidasa M."/>
            <person name="Palculict T."/>
            <person name="Patil S."/>
            <person name="Pu L.-L."/>
            <person name="Saada N."/>
            <person name="Tang L."/>
            <person name="Weissenberger G."/>
            <person name="Zhu Y."/>
            <person name="Hemphill L."/>
            <person name="Shang Y."/>
            <person name="Youmans B."/>
            <person name="Ayvaz T."/>
            <person name="Ross M."/>
            <person name="Santibanez J."/>
            <person name="Aqrawi P."/>
            <person name="Gross S."/>
            <person name="Joshi V."/>
            <person name="Fowler G."/>
            <person name="Nazareth L."/>
            <person name="Reid J."/>
            <person name="Worley K."/>
            <person name="Petrosino J."/>
            <person name="Highlander S."/>
            <person name="Gibbs R."/>
        </authorList>
    </citation>
    <scope>NUCLEOTIDE SEQUENCE [LARGE SCALE GENOMIC DNA]</scope>
    <source>
        <strain evidence="5">DSM 15272</strain>
    </source>
</reference>
<keyword evidence="2" id="KW-0808">Transferase</keyword>
<dbReference type="HOGENOM" id="CLU_027634_5_2_11"/>
<dbReference type="PROSITE" id="PS00583">
    <property type="entry name" value="PFKB_KINASES_1"/>
    <property type="match status" value="1"/>
</dbReference>
<sequence>MRVHLAIAGSIATDHLMTFPGRFTDSLVPEELDKVALSFLVEDLDVRRGGCAANISFALASLGHRPVLVGSVGKDFDVEYRGWLESAGVDTSSVRVSESRHTARFVCTTDSTLAQIASFYAGAMSEAREIDVLGLGHAFDLVLIGPDDPEGMLRHTAACRDAGVPFAADPSQQLAFADGDMIRLLVDGATYLFSNDYEAALIEQKTGWTSADVQSKVGTRIVTRGKDGVSVYTADDEVHVSAIPGLVAVDPTGVGDSFRAGFLAGVAAGLGLERSAQIGCTIAASVVLTKGTQEYTLDRQSFLDRLGSAYGDVAAAEVGDALALA</sequence>
<evidence type="ECO:0000313" key="5">
    <source>
        <dbReference type="EMBL" id="EFQ83433.1"/>
    </source>
</evidence>
<dbReference type="PANTHER" id="PTHR43085:SF46">
    <property type="entry name" value="ADENOSINE KINASE"/>
    <property type="match status" value="1"/>
</dbReference>
<protein>
    <submittedName>
        <fullName evidence="5">Kinase, PfkB family</fullName>
    </submittedName>
</protein>
<dbReference type="PANTHER" id="PTHR43085">
    <property type="entry name" value="HEXOKINASE FAMILY MEMBER"/>
    <property type="match status" value="1"/>
</dbReference>
<comment type="similarity">
    <text evidence="1">Belongs to the carbohydrate kinase PfkB family.</text>
</comment>
<dbReference type="AlphaFoldDB" id="E2SAN7"/>